<dbReference type="GO" id="GO:0009636">
    <property type="term" value="P:response to toxic substance"/>
    <property type="evidence" value="ECO:0007669"/>
    <property type="project" value="UniProtKB-ARBA"/>
</dbReference>
<evidence type="ECO:0000256" key="9">
    <source>
        <dbReference type="SAM" id="MobiDB-lite"/>
    </source>
</evidence>
<comment type="similarity">
    <text evidence="2">Belongs to the resistance-nodulation-cell division (RND) (TC 2.A.6) family.</text>
</comment>
<evidence type="ECO:0000256" key="2">
    <source>
        <dbReference type="ARBA" id="ARBA00010942"/>
    </source>
</evidence>
<keyword evidence="4" id="KW-1003">Cell membrane</keyword>
<dbReference type="EMBL" id="BJYI01000016">
    <property type="protein sequence ID" value="GEN73581.1"/>
    <property type="molecule type" value="Genomic_DNA"/>
</dbReference>
<feature type="transmembrane region" description="Helical" evidence="10">
    <location>
        <begin position="926"/>
        <end position="951"/>
    </location>
</feature>
<dbReference type="PANTHER" id="PTHR32063">
    <property type="match status" value="1"/>
</dbReference>
<dbReference type="Gene3D" id="3.30.70.1440">
    <property type="entry name" value="Multidrug efflux transporter AcrB pore domain"/>
    <property type="match status" value="1"/>
</dbReference>
<dbReference type="GO" id="GO:0015562">
    <property type="term" value="F:efflux transmembrane transporter activity"/>
    <property type="evidence" value="ECO:0007669"/>
    <property type="project" value="InterPro"/>
</dbReference>
<keyword evidence="7 10" id="KW-1133">Transmembrane helix</keyword>
<dbReference type="SUPFAM" id="SSF82693">
    <property type="entry name" value="Multidrug efflux transporter AcrB pore domain, PN1, PN2, PC1 and PC2 subdomains"/>
    <property type="match status" value="4"/>
</dbReference>
<dbReference type="FunFam" id="1.20.1640.10:FF:000001">
    <property type="entry name" value="Efflux pump membrane transporter"/>
    <property type="match status" value="1"/>
</dbReference>
<dbReference type="Pfam" id="PF00873">
    <property type="entry name" value="ACR_tran"/>
    <property type="match status" value="1"/>
</dbReference>
<dbReference type="PANTHER" id="PTHR32063:SF9">
    <property type="entry name" value="SIMILAR TO MULTIDRUG RESISTANCE PROTEIN MEXB"/>
    <property type="match status" value="1"/>
</dbReference>
<feature type="compositionally biased region" description="Basic and acidic residues" evidence="9">
    <location>
        <begin position="1055"/>
        <end position="1064"/>
    </location>
</feature>
<feature type="transmembrane region" description="Helical" evidence="10">
    <location>
        <begin position="1004"/>
        <end position="1030"/>
    </location>
</feature>
<evidence type="ECO:0000256" key="3">
    <source>
        <dbReference type="ARBA" id="ARBA00022448"/>
    </source>
</evidence>
<keyword evidence="3" id="KW-0813">Transport</keyword>
<dbReference type="PRINTS" id="PR00702">
    <property type="entry name" value="ACRIFLAVINRP"/>
</dbReference>
<comment type="caution">
    <text evidence="11">The sequence shown here is derived from an EMBL/GenBank/DDBJ whole genome shotgun (WGS) entry which is preliminary data.</text>
</comment>
<protein>
    <submittedName>
        <fullName evidence="11">Multidrug transporter AcrB</fullName>
    </submittedName>
</protein>
<dbReference type="GO" id="GO:0042910">
    <property type="term" value="F:xenobiotic transmembrane transporter activity"/>
    <property type="evidence" value="ECO:0007669"/>
    <property type="project" value="TreeGrafter"/>
</dbReference>
<dbReference type="Gene3D" id="3.30.2090.10">
    <property type="entry name" value="Multidrug efflux transporter AcrB TolC docking domain, DN and DC subdomains"/>
    <property type="match status" value="2"/>
</dbReference>
<name>A0A511YEH2_9FLAO</name>
<feature type="transmembrane region" description="Helical" evidence="10">
    <location>
        <begin position="971"/>
        <end position="992"/>
    </location>
</feature>
<feature type="transmembrane region" description="Helical" evidence="10">
    <location>
        <begin position="472"/>
        <end position="499"/>
    </location>
</feature>
<feature type="transmembrane region" description="Helical" evidence="10">
    <location>
        <begin position="12"/>
        <end position="32"/>
    </location>
</feature>
<sequence>MFKKFIRRPVLSIVISLIIVFMGILSLVKLPVTQFPSISPPKVNITAEYPGANNELLIKSVVIPLERGLNGVPGMKYMTSDAGNDGEASIQIVFDLGTDPNVAAVNVQNRVSSVVNKLPPLVVREGVKITREEPNMLMYINLYSDDPKADQKFLFNYADINVMSELRRVSGVGFADILGTREYAMRIWLKPDRLTAYNISADEVMESLNQQSLEASPGKTGESSGKRSQSFEYILKYSGRFNNEKDYGNIILKAKPGGEFVRLKDVADIEFGSSMYDIYSTLNGKPSAAITVKQSYGSNASDVIKNVKTLMKDLEKNNFPKGMHYDISYDVSRFLDASMEKVIHTLFEAFILVAIVVFLFLGDWRSTLIPALAVPVSLVGTFAVMSAFGITLNMISLFALVMAIGVVVDDAIVVIEAVHAKMEEKGLSPLKATEEAMHEISGAIIAITLVMASVFIPIAFMSGPVGVFYRQFSITMASAIILSGVVALTLTPALCALILRNTHGKAKKKTPITIFLDKFNNLFTKGAGKYEKMLNKTVKKKSITLPLLLAFCACTYFLSNSLPSGFIPAEDQGMIYAIIQTPPGSTLERTNQIAKELLRESEDIDGVQSVSSLAGYEILTEGTGSNSGTCLINLKSWEERKESAAEIIEKLEEKAKNIPGANIEFFQPPSIPGYGAAGGFELRLLDKAGSGDYHKMEQVSNDFVRELKKRPELGSAFTFYSASFPQYMLKVDNDLAEQKGVTIENAMDNLSTLIGSNYETSFIRFDRPYKVIVQAGPQYRALPTDLLKLYVKNDKDQMVPYSDFMRMEKVYGLSEITRHNMYNSAEVSGTPAPGYSSGQAIKAIQEVADKTLPRGFGIDWAGISKDEVSRGNEAVFIFLVCLGFVYLILAAQYESFILPLPVILSLPTGIFGAFLCLKLLGLENNIYAQVAMVMLIGLLGKNAVLIVEFAVQKKAEEGIPVAKAAIEGAAIRFRPILMTSFAFIAGLIPLVIATGPGAVGNRTIGTAAAGGMLIGTIFGLMIIPGLYYIFGTIAEKSRLARYEEENPLTEQTEPYQHDNKHEDL</sequence>
<evidence type="ECO:0000256" key="4">
    <source>
        <dbReference type="ARBA" id="ARBA00022475"/>
    </source>
</evidence>
<dbReference type="InterPro" id="IPR004764">
    <property type="entry name" value="MdtF-like"/>
</dbReference>
<dbReference type="NCBIfam" id="TIGR00915">
    <property type="entry name" value="2A0602"/>
    <property type="match status" value="1"/>
</dbReference>
<proteinExistence type="inferred from homology"/>
<evidence type="ECO:0000313" key="11">
    <source>
        <dbReference type="EMBL" id="GEN73581.1"/>
    </source>
</evidence>
<evidence type="ECO:0000256" key="10">
    <source>
        <dbReference type="SAM" id="Phobius"/>
    </source>
</evidence>
<feature type="transmembrane region" description="Helical" evidence="10">
    <location>
        <begin position="542"/>
        <end position="559"/>
    </location>
</feature>
<feature type="transmembrane region" description="Helical" evidence="10">
    <location>
        <begin position="368"/>
        <end position="388"/>
    </location>
</feature>
<dbReference type="GO" id="GO:0005886">
    <property type="term" value="C:plasma membrane"/>
    <property type="evidence" value="ECO:0007669"/>
    <property type="project" value="UniProtKB-SubCell"/>
</dbReference>
<evidence type="ECO:0000256" key="1">
    <source>
        <dbReference type="ARBA" id="ARBA00004429"/>
    </source>
</evidence>
<comment type="subcellular location">
    <subcellularLocation>
        <location evidence="1">Cell inner membrane</location>
        <topology evidence="1">Multi-pass membrane protein</topology>
    </subcellularLocation>
</comment>
<feature type="transmembrane region" description="Helical" evidence="10">
    <location>
        <begin position="874"/>
        <end position="891"/>
    </location>
</feature>
<reference evidence="11 12" key="1">
    <citation type="submission" date="2019-07" db="EMBL/GenBank/DDBJ databases">
        <title>Whole genome shotgun sequence of Chryseobacterium lathyri NBRC 105250.</title>
        <authorList>
            <person name="Hosoyama A."/>
            <person name="Uohara A."/>
            <person name="Ohji S."/>
            <person name="Ichikawa N."/>
        </authorList>
    </citation>
    <scope>NUCLEOTIDE SEQUENCE [LARGE SCALE GENOMIC DNA]</scope>
    <source>
        <strain evidence="11 12">NBRC 105250</strain>
    </source>
</reference>
<evidence type="ECO:0000256" key="8">
    <source>
        <dbReference type="ARBA" id="ARBA00023136"/>
    </source>
</evidence>
<dbReference type="AlphaFoldDB" id="A0A511YEH2"/>
<evidence type="ECO:0000313" key="12">
    <source>
        <dbReference type="Proteomes" id="UP000321150"/>
    </source>
</evidence>
<feature type="transmembrane region" description="Helical" evidence="10">
    <location>
        <begin position="394"/>
        <end position="419"/>
    </location>
</feature>
<evidence type="ECO:0000256" key="7">
    <source>
        <dbReference type="ARBA" id="ARBA00022989"/>
    </source>
</evidence>
<keyword evidence="8 10" id="KW-0472">Membrane</keyword>
<organism evidence="11 12">
    <name type="scientific">Chryseobacterium lathyri</name>
    <dbReference type="NCBI Taxonomy" id="395933"/>
    <lineage>
        <taxon>Bacteria</taxon>
        <taxon>Pseudomonadati</taxon>
        <taxon>Bacteroidota</taxon>
        <taxon>Flavobacteriia</taxon>
        <taxon>Flavobacteriales</taxon>
        <taxon>Weeksellaceae</taxon>
        <taxon>Chryseobacterium group</taxon>
        <taxon>Chryseobacterium</taxon>
    </lineage>
</organism>
<evidence type="ECO:0000256" key="5">
    <source>
        <dbReference type="ARBA" id="ARBA00022519"/>
    </source>
</evidence>
<dbReference type="InterPro" id="IPR001036">
    <property type="entry name" value="Acrflvin-R"/>
</dbReference>
<feature type="region of interest" description="Disordered" evidence="9">
    <location>
        <begin position="1044"/>
        <end position="1064"/>
    </location>
</feature>
<feature type="transmembrane region" description="Helical" evidence="10">
    <location>
        <begin position="898"/>
        <end position="920"/>
    </location>
</feature>
<keyword evidence="6 10" id="KW-0812">Transmembrane</keyword>
<dbReference type="Gene3D" id="1.20.1640.10">
    <property type="entry name" value="Multidrug efflux transporter AcrB transmembrane domain"/>
    <property type="match status" value="2"/>
</dbReference>
<feature type="transmembrane region" description="Helical" evidence="10">
    <location>
        <begin position="440"/>
        <end position="460"/>
    </location>
</feature>
<accession>A0A511YEH2</accession>
<evidence type="ECO:0000256" key="6">
    <source>
        <dbReference type="ARBA" id="ARBA00022692"/>
    </source>
</evidence>
<keyword evidence="5" id="KW-0997">Cell inner membrane</keyword>
<dbReference type="SUPFAM" id="SSF82866">
    <property type="entry name" value="Multidrug efflux transporter AcrB transmembrane domain"/>
    <property type="match status" value="2"/>
</dbReference>
<feature type="transmembrane region" description="Helical" evidence="10">
    <location>
        <begin position="342"/>
        <end position="361"/>
    </location>
</feature>
<dbReference type="InterPro" id="IPR027463">
    <property type="entry name" value="AcrB_DN_DC_subdom"/>
</dbReference>
<gene>
    <name evidence="11" type="ORF">CLA01_36530</name>
</gene>
<dbReference type="SUPFAM" id="SSF82714">
    <property type="entry name" value="Multidrug efflux transporter AcrB TolC docking domain, DN and DC subdomains"/>
    <property type="match status" value="2"/>
</dbReference>
<dbReference type="Gene3D" id="3.30.70.1320">
    <property type="entry name" value="Multidrug efflux transporter AcrB pore domain like"/>
    <property type="match status" value="1"/>
</dbReference>
<dbReference type="RefSeq" id="WP_111959219.1">
    <property type="nucleotide sequence ID" value="NZ_BJYI01000016.1"/>
</dbReference>
<dbReference type="Gene3D" id="3.30.70.1430">
    <property type="entry name" value="Multidrug efflux transporter AcrB pore domain"/>
    <property type="match status" value="2"/>
</dbReference>
<dbReference type="OrthoDB" id="9758940at2"/>
<dbReference type="Proteomes" id="UP000321150">
    <property type="component" value="Unassembled WGS sequence"/>
</dbReference>